<protein>
    <submittedName>
        <fullName evidence="1">Uncharacterized protein</fullName>
    </submittedName>
</protein>
<gene>
    <name evidence="1" type="ORF">EV182_003558</name>
</gene>
<accession>A0ACC1HCU2</accession>
<organism evidence="1 2">
    <name type="scientific">Spiromyces aspiralis</name>
    <dbReference type="NCBI Taxonomy" id="68401"/>
    <lineage>
        <taxon>Eukaryota</taxon>
        <taxon>Fungi</taxon>
        <taxon>Fungi incertae sedis</taxon>
        <taxon>Zoopagomycota</taxon>
        <taxon>Kickxellomycotina</taxon>
        <taxon>Kickxellomycetes</taxon>
        <taxon>Kickxellales</taxon>
        <taxon>Kickxellaceae</taxon>
        <taxon>Spiromyces</taxon>
    </lineage>
</organism>
<keyword evidence="2" id="KW-1185">Reference proteome</keyword>
<proteinExistence type="predicted"/>
<sequence>MHQYASSYPSAGSAVTFGGLAYNNPDFPHGPRPAYPLVDSSYHHQHHYQHGTHHAQYHGHSGGNINGNYHLYNDSTSATLNNDKPDNLIRQFMAGLRVSDMIMIWLIYHSFRTVYNPSNHHVNWFRIWLGSILTRHVYKKHKKRQQKQLEKRWRRNAKKQRELYERERKRQEKARKKETKRHSLFALGGGGGGGSRDIGCSGGDIADHSGAYHQASSTVQRCPTNLSQSYSSQPEIRNHHHNYNDQDGAIDPGVVEDAMFYIQSCCDYVNCDDDYKKGHINCEDTSSGGDENRNIDIIPCGAYESYATGERVISTRGHHHHHHHHNITKPQQIPPARNADNGAVPKSHLAAKATTNANLIVADSLIYHLMCLINDEQARHKPHHRHYGHPSDHKSITTRELLDMLVEEWKKYCSDPSSYRVLLRHRPHVLHTTMPGQQHHHHHNRHHYYSSSYHHNPAAVVTDTNANSGGPAEWNLVNLKYDQLVQDQYRRLCQAVDTTNGGFFSNSDHTFASEMPAEPLPSYVNIDDEAEEILLMAIRRLIWLLCEAKPPPSDFKVPLSQSPSPPSHQTTATYY</sequence>
<evidence type="ECO:0000313" key="2">
    <source>
        <dbReference type="Proteomes" id="UP001145114"/>
    </source>
</evidence>
<reference evidence="1" key="1">
    <citation type="submission" date="2022-06" db="EMBL/GenBank/DDBJ databases">
        <title>Phylogenomic reconstructions and comparative analyses of Kickxellomycotina fungi.</title>
        <authorList>
            <person name="Reynolds N.K."/>
            <person name="Stajich J.E."/>
            <person name="Barry K."/>
            <person name="Grigoriev I.V."/>
            <person name="Crous P."/>
            <person name="Smith M.E."/>
        </authorList>
    </citation>
    <scope>NUCLEOTIDE SEQUENCE</scope>
    <source>
        <strain evidence="1">RSA 2271</strain>
    </source>
</reference>
<evidence type="ECO:0000313" key="1">
    <source>
        <dbReference type="EMBL" id="KAJ1674302.1"/>
    </source>
</evidence>
<dbReference type="Proteomes" id="UP001145114">
    <property type="component" value="Unassembled WGS sequence"/>
</dbReference>
<name>A0ACC1HCU2_9FUNG</name>
<dbReference type="EMBL" id="JAMZIH010006085">
    <property type="protein sequence ID" value="KAJ1674302.1"/>
    <property type="molecule type" value="Genomic_DNA"/>
</dbReference>
<comment type="caution">
    <text evidence="1">The sequence shown here is derived from an EMBL/GenBank/DDBJ whole genome shotgun (WGS) entry which is preliminary data.</text>
</comment>